<protein>
    <recommendedName>
        <fullName evidence="2">SAP domain-containing protein</fullName>
    </recommendedName>
</protein>
<feature type="region of interest" description="Disordered" evidence="1">
    <location>
        <begin position="649"/>
        <end position="679"/>
    </location>
</feature>
<feature type="region of interest" description="Disordered" evidence="1">
    <location>
        <begin position="185"/>
        <end position="231"/>
    </location>
</feature>
<gene>
    <name evidence="3" type="ORF">ASTO00021_LOCUS1472</name>
</gene>
<feature type="region of interest" description="Disordered" evidence="1">
    <location>
        <begin position="624"/>
        <end position="643"/>
    </location>
</feature>
<evidence type="ECO:0000313" key="3">
    <source>
        <dbReference type="EMBL" id="CAE0431127.1"/>
    </source>
</evidence>
<feature type="region of interest" description="Disordered" evidence="1">
    <location>
        <begin position="31"/>
        <end position="82"/>
    </location>
</feature>
<name>A0A7S3LIJ6_9STRA</name>
<dbReference type="SMART" id="SM00513">
    <property type="entry name" value="SAP"/>
    <property type="match status" value="2"/>
</dbReference>
<accession>A0A7S3LIJ6</accession>
<feature type="compositionally biased region" description="Basic and acidic residues" evidence="1">
    <location>
        <begin position="524"/>
        <end position="539"/>
    </location>
</feature>
<feature type="region of interest" description="Disordered" evidence="1">
    <location>
        <begin position="368"/>
        <end position="539"/>
    </location>
</feature>
<feature type="compositionally biased region" description="Acidic residues" evidence="1">
    <location>
        <begin position="424"/>
        <end position="447"/>
    </location>
</feature>
<evidence type="ECO:0000259" key="2">
    <source>
        <dbReference type="PROSITE" id="PS50800"/>
    </source>
</evidence>
<feature type="compositionally biased region" description="Basic and acidic residues" evidence="1">
    <location>
        <begin position="407"/>
        <end position="416"/>
    </location>
</feature>
<evidence type="ECO:0000256" key="1">
    <source>
        <dbReference type="SAM" id="MobiDB-lite"/>
    </source>
</evidence>
<dbReference type="InterPro" id="IPR003034">
    <property type="entry name" value="SAP_dom"/>
</dbReference>
<sequence>MTVLNLRYALREHSADPYGNKAALQDRLREILASETKGKKTSKPHIATPHTKRAPSEFAKSSKKRAAPARTPARPLELSDDKLPEHTLNKIGISDDGTYTWDGQPIDELRVIGLKEVLKELSLKPYGLKAELYDRVFHALEKAWRLRSPISLNTRSNLGESFNNVKDDTFENEQENNEILQYTQDEAEEEIKRSPKSKATPDDSGIIEKETETEGETGTEDIETGLSQRSDYDSGENWVRYEGEWVQEKESIAAAEPIHVESKTERVRVEDKVLAVKTVPLLDNKESRLKTKTVQYVSSTLLSAAAANVSILSETKENEETKVKQMYLSSENSLKENSKMPLPRKGPSYLAQSSMMNPSTAVTTLFSSPKMSFKRQRTEPEQINTDDSSLLKKSKSSDSNLCFETETELKNEDTDIKPVAFTETDADVEEESEEDDGFYSAEEDEQEKVDAIEITTINHKPEAENVTNDEDLEQNQADDCFAEPASSKGLDAMRKEENKNSNEDTSDLSSPTAEDWVRSKGKWVKRDSLGSESHDKDDRDLTLESLIRDLSKKGISSEEFEMYNQALLRMVDTSNSDEIGTDADKYESKTMDVDVELKKPTPIKPLEIKKPTPMKYSDVKQSPFAGYFGRNKGPTASVPTPKWRESLLSTFSDSAEKRSLPSTTSKQPSNLRWPIQEPRSSLFLNSRAPERIEKKVSFQQPINNSTLSFKAFHGFDKPKGTPHPHRRNRGDVLLTEMSWKKPKPNVPTFTL</sequence>
<feature type="compositionally biased region" description="Basic and acidic residues" evidence="1">
    <location>
        <begin position="491"/>
        <end position="502"/>
    </location>
</feature>
<feature type="compositionally biased region" description="Acidic residues" evidence="1">
    <location>
        <begin position="213"/>
        <end position="223"/>
    </location>
</feature>
<reference evidence="3" key="1">
    <citation type="submission" date="2021-01" db="EMBL/GenBank/DDBJ databases">
        <authorList>
            <person name="Corre E."/>
            <person name="Pelletier E."/>
            <person name="Niang G."/>
            <person name="Scheremetjew M."/>
            <person name="Finn R."/>
            <person name="Kale V."/>
            <person name="Holt S."/>
            <person name="Cochrane G."/>
            <person name="Meng A."/>
            <person name="Brown T."/>
            <person name="Cohen L."/>
        </authorList>
    </citation>
    <scope>NUCLEOTIDE SEQUENCE</scope>
    <source>
        <strain evidence="3">GSBS06</strain>
    </source>
</reference>
<organism evidence="3">
    <name type="scientific">Aplanochytrium stocchinoi</name>
    <dbReference type="NCBI Taxonomy" id="215587"/>
    <lineage>
        <taxon>Eukaryota</taxon>
        <taxon>Sar</taxon>
        <taxon>Stramenopiles</taxon>
        <taxon>Bigyra</taxon>
        <taxon>Labyrinthulomycetes</taxon>
        <taxon>Thraustochytrida</taxon>
        <taxon>Thraustochytriidae</taxon>
        <taxon>Aplanochytrium</taxon>
    </lineage>
</organism>
<feature type="compositionally biased region" description="Polar residues" evidence="1">
    <location>
        <begin position="660"/>
        <end position="670"/>
    </location>
</feature>
<dbReference type="EMBL" id="HBIN01002269">
    <property type="protein sequence ID" value="CAE0431127.1"/>
    <property type="molecule type" value="Transcribed_RNA"/>
</dbReference>
<dbReference type="AlphaFoldDB" id="A0A7S3LIJ6"/>
<proteinExistence type="predicted"/>
<feature type="domain" description="SAP" evidence="2">
    <location>
        <begin position="106"/>
        <end position="140"/>
    </location>
</feature>
<dbReference type="PROSITE" id="PS50800">
    <property type="entry name" value="SAP"/>
    <property type="match status" value="2"/>
</dbReference>
<feature type="domain" description="SAP" evidence="2">
    <location>
        <begin position="1"/>
        <end position="32"/>
    </location>
</feature>